<keyword evidence="3" id="KW-0067">ATP-binding</keyword>
<dbReference type="EMBL" id="CP066167">
    <property type="protein sequence ID" value="QQD17161.1"/>
    <property type="molecule type" value="Genomic_DNA"/>
</dbReference>
<feature type="domain" description="Bacterial type II secretion system protein E" evidence="4">
    <location>
        <begin position="560"/>
        <end position="574"/>
    </location>
</feature>
<dbReference type="InterPro" id="IPR037257">
    <property type="entry name" value="T2SS_E_N_sf"/>
</dbReference>
<dbReference type="Pfam" id="PF00437">
    <property type="entry name" value="T2SSE"/>
    <property type="match status" value="1"/>
</dbReference>
<evidence type="ECO:0000256" key="3">
    <source>
        <dbReference type="ARBA" id="ARBA00022840"/>
    </source>
</evidence>
<dbReference type="InterPro" id="IPR003593">
    <property type="entry name" value="AAA+_ATPase"/>
</dbReference>
<evidence type="ECO:0000256" key="2">
    <source>
        <dbReference type="ARBA" id="ARBA00022741"/>
    </source>
</evidence>
<dbReference type="CDD" id="cd02440">
    <property type="entry name" value="AdoMet_MTases"/>
    <property type="match status" value="1"/>
</dbReference>
<protein>
    <submittedName>
        <fullName evidence="5">Flp pilus assembly complex ATPase component TadA</fullName>
    </submittedName>
</protein>
<name>A0A7T4QYR5_9GAMM</name>
<evidence type="ECO:0000256" key="1">
    <source>
        <dbReference type="ARBA" id="ARBA00006611"/>
    </source>
</evidence>
<sequence length="755" mass="83180">MNGEGSITSRIEAALAQINREDFIQNHQEGLIAGRSIPPEDTVRQILAICDIWPGAKVLHIGAGSGYLTAVLSVLSQHVTAIEKLPSLVTYARERLTELGLENTQVREGDGVQGASDSGPFDLILISTPKIAVHPALLEQLAPRGQLVCIEPGEASRHILVKYVNRGNHKAARTEHGFIDFVSSGDDILVELGFVTPDVLKEARSKAEANKSLIIDEIMKLQNLDDLKVYRSLAKQYGLPLSNADTLLRHVDPSIFASFSKAYLDHQHIIPLYVKGSSLVVACTSPNSRMDEIQQVFPGKTIELQLITPTDFRRVWSSIDRQLRGKDHPVATEKDIHSPGYDEDLLEKEPTTIDARLVALYEALLLDAVADRASDIHLELYRDRVRVRLRVDGELLDLSHYQVSPAEYRGLINVIKLRADLNIAERRLPQGGRAQVRVGGSRFDLRVQVQPSLHGEHVVIRLLAQNSSLISIDELGMPPQIASHYRRLLHNPAGLVLVVGPTGSGKTTTLNAGLQLLAQDSTRKVITVEDPIEYSIDDIQQTRVRPEIGFSFADAMRSFVRQDPDVILVGEIRDHETALEALRASQTGHIVLSTLHCNDAVDAVQRLFDLNVHPNSLASELLAVMAQRLAKRICPHCKTEAETDPEILAELFPTGVPDGFQCFAGTGCDHCGGTGTRGRLGVIEYLQLNGELRDAISRHTPVGELRSLALDSGLITMRDSALDHVINGLIPITELPRILPQERMAPEKRGQWQPS</sequence>
<dbReference type="Pfam" id="PF05157">
    <property type="entry name" value="MshEN"/>
    <property type="match status" value="1"/>
</dbReference>
<dbReference type="InterPro" id="IPR027417">
    <property type="entry name" value="P-loop_NTPase"/>
</dbReference>
<dbReference type="GO" id="GO:0005886">
    <property type="term" value="C:plasma membrane"/>
    <property type="evidence" value="ECO:0007669"/>
    <property type="project" value="TreeGrafter"/>
</dbReference>
<dbReference type="GO" id="GO:0005524">
    <property type="term" value="F:ATP binding"/>
    <property type="evidence" value="ECO:0007669"/>
    <property type="project" value="UniProtKB-KW"/>
</dbReference>
<dbReference type="RefSeq" id="WP_198568663.1">
    <property type="nucleotide sequence ID" value="NZ_CP066167.1"/>
</dbReference>
<dbReference type="Pfam" id="PF01135">
    <property type="entry name" value="PCMT"/>
    <property type="match status" value="1"/>
</dbReference>
<keyword evidence="2" id="KW-0547">Nucleotide-binding</keyword>
<dbReference type="CDD" id="cd01129">
    <property type="entry name" value="PulE-GspE-like"/>
    <property type="match status" value="1"/>
</dbReference>
<dbReference type="Gene3D" id="3.40.50.150">
    <property type="entry name" value="Vaccinia Virus protein VP39"/>
    <property type="match status" value="1"/>
</dbReference>
<evidence type="ECO:0000259" key="4">
    <source>
        <dbReference type="PROSITE" id="PS00662"/>
    </source>
</evidence>
<dbReference type="PANTHER" id="PTHR30258">
    <property type="entry name" value="TYPE II SECRETION SYSTEM PROTEIN GSPE-RELATED"/>
    <property type="match status" value="1"/>
</dbReference>
<dbReference type="InterPro" id="IPR007831">
    <property type="entry name" value="T2SS_GspE_N"/>
</dbReference>
<evidence type="ECO:0000313" key="6">
    <source>
        <dbReference type="Proteomes" id="UP000596063"/>
    </source>
</evidence>
<proteinExistence type="inferred from homology"/>
<dbReference type="SUPFAM" id="SSF53335">
    <property type="entry name" value="S-adenosyl-L-methionine-dependent methyltransferases"/>
    <property type="match status" value="1"/>
</dbReference>
<keyword evidence="6" id="KW-1185">Reference proteome</keyword>
<accession>A0A7T4QYR5</accession>
<dbReference type="Gene3D" id="3.30.450.90">
    <property type="match status" value="1"/>
</dbReference>
<dbReference type="PROSITE" id="PS00662">
    <property type="entry name" value="T2SP_E"/>
    <property type="match status" value="1"/>
</dbReference>
<comment type="similarity">
    <text evidence="1">Belongs to the GSP E family.</text>
</comment>
<gene>
    <name evidence="5" type="primary">tadA</name>
    <name evidence="5" type="ORF">I6N98_12390</name>
</gene>
<evidence type="ECO:0000313" key="5">
    <source>
        <dbReference type="EMBL" id="QQD17161.1"/>
    </source>
</evidence>
<dbReference type="InterPro" id="IPR001482">
    <property type="entry name" value="T2SS/T4SS_dom"/>
</dbReference>
<dbReference type="GO" id="GO:0016887">
    <property type="term" value="F:ATP hydrolysis activity"/>
    <property type="evidence" value="ECO:0007669"/>
    <property type="project" value="TreeGrafter"/>
</dbReference>
<reference evidence="5 6" key="1">
    <citation type="submission" date="2020-12" db="EMBL/GenBank/DDBJ databases">
        <authorList>
            <person name="Shan Y."/>
        </authorList>
    </citation>
    <scope>NUCLEOTIDE SEQUENCE [LARGE SCALE GENOMIC DNA]</scope>
    <source>
        <strain evidence="6">csc3.9</strain>
    </source>
</reference>
<organism evidence="5 6">
    <name type="scientific">Spongiibacter nanhainus</name>
    <dbReference type="NCBI Taxonomy" id="2794344"/>
    <lineage>
        <taxon>Bacteria</taxon>
        <taxon>Pseudomonadati</taxon>
        <taxon>Pseudomonadota</taxon>
        <taxon>Gammaproteobacteria</taxon>
        <taxon>Cellvibrionales</taxon>
        <taxon>Spongiibacteraceae</taxon>
        <taxon>Spongiibacter</taxon>
    </lineage>
</organism>
<dbReference type="Gene3D" id="3.40.50.300">
    <property type="entry name" value="P-loop containing nucleotide triphosphate hydrolases"/>
    <property type="match status" value="1"/>
</dbReference>
<dbReference type="SMART" id="SM00382">
    <property type="entry name" value="AAA"/>
    <property type="match status" value="1"/>
</dbReference>
<dbReference type="KEGG" id="snan:I6N98_12390"/>
<dbReference type="AlphaFoldDB" id="A0A7T4QYR5"/>
<dbReference type="InterPro" id="IPR029063">
    <property type="entry name" value="SAM-dependent_MTases_sf"/>
</dbReference>
<dbReference type="SUPFAM" id="SSF52540">
    <property type="entry name" value="P-loop containing nucleoside triphosphate hydrolases"/>
    <property type="match status" value="1"/>
</dbReference>
<dbReference type="Proteomes" id="UP000596063">
    <property type="component" value="Chromosome"/>
</dbReference>
<dbReference type="PANTHER" id="PTHR30258:SF2">
    <property type="entry name" value="COMG OPERON PROTEIN 1"/>
    <property type="match status" value="1"/>
</dbReference>
<dbReference type="SUPFAM" id="SSF160246">
    <property type="entry name" value="EspE N-terminal domain-like"/>
    <property type="match status" value="1"/>
</dbReference>